<dbReference type="InterPro" id="IPR013783">
    <property type="entry name" value="Ig-like_fold"/>
</dbReference>
<name>A0A8S1CTH7_9INSE</name>
<dbReference type="SMART" id="SM00409">
    <property type="entry name" value="IG"/>
    <property type="match status" value="3"/>
</dbReference>
<dbReference type="PANTHER" id="PTHR13817">
    <property type="entry name" value="TITIN"/>
    <property type="match status" value="1"/>
</dbReference>
<dbReference type="InterPro" id="IPR003961">
    <property type="entry name" value="FN3_dom"/>
</dbReference>
<evidence type="ECO:0000259" key="4">
    <source>
        <dbReference type="PROSITE" id="PS50835"/>
    </source>
</evidence>
<feature type="domain" description="Fibronectin type-III" evidence="5">
    <location>
        <begin position="506"/>
        <end position="605"/>
    </location>
</feature>
<dbReference type="PROSITE" id="PS50853">
    <property type="entry name" value="FN3"/>
    <property type="match status" value="5"/>
</dbReference>
<keyword evidence="1" id="KW-0677">Repeat</keyword>
<dbReference type="InterPro" id="IPR036116">
    <property type="entry name" value="FN3_sf"/>
</dbReference>
<dbReference type="InterPro" id="IPR003598">
    <property type="entry name" value="Ig_sub2"/>
</dbReference>
<organism evidence="6 7">
    <name type="scientific">Cloeon dipterum</name>
    <dbReference type="NCBI Taxonomy" id="197152"/>
    <lineage>
        <taxon>Eukaryota</taxon>
        <taxon>Metazoa</taxon>
        <taxon>Ecdysozoa</taxon>
        <taxon>Arthropoda</taxon>
        <taxon>Hexapoda</taxon>
        <taxon>Insecta</taxon>
        <taxon>Pterygota</taxon>
        <taxon>Palaeoptera</taxon>
        <taxon>Ephemeroptera</taxon>
        <taxon>Pisciforma</taxon>
        <taxon>Baetidae</taxon>
        <taxon>Cloeon</taxon>
    </lineage>
</organism>
<dbReference type="Pfam" id="PF07686">
    <property type="entry name" value="V-set"/>
    <property type="match status" value="1"/>
</dbReference>
<feature type="domain" description="Fibronectin type-III" evidence="5">
    <location>
        <begin position="1238"/>
        <end position="1328"/>
    </location>
</feature>
<dbReference type="OrthoDB" id="5843172at2759"/>
<feature type="transmembrane region" description="Helical" evidence="3">
    <location>
        <begin position="1345"/>
        <end position="1373"/>
    </location>
</feature>
<evidence type="ECO:0000259" key="5">
    <source>
        <dbReference type="PROSITE" id="PS50853"/>
    </source>
</evidence>
<dbReference type="Pfam" id="PF13927">
    <property type="entry name" value="Ig_3"/>
    <property type="match status" value="1"/>
</dbReference>
<feature type="domain" description="Fibronectin type-III" evidence="5">
    <location>
        <begin position="831"/>
        <end position="926"/>
    </location>
</feature>
<feature type="domain" description="Fibronectin type-III" evidence="5">
    <location>
        <begin position="263"/>
        <end position="382"/>
    </location>
</feature>
<dbReference type="InterPro" id="IPR002602">
    <property type="entry name" value="DB"/>
</dbReference>
<proteinExistence type="predicted"/>
<accession>A0A8S1CTH7</accession>
<evidence type="ECO:0000313" key="7">
    <source>
        <dbReference type="Proteomes" id="UP000494165"/>
    </source>
</evidence>
<dbReference type="InterPro" id="IPR050964">
    <property type="entry name" value="Striated_Muscle_Regulatory"/>
</dbReference>
<dbReference type="InterPro" id="IPR007110">
    <property type="entry name" value="Ig-like_dom"/>
</dbReference>
<keyword evidence="7" id="KW-1185">Reference proteome</keyword>
<keyword evidence="3" id="KW-1133">Transmembrane helix</keyword>
<dbReference type="PANTHER" id="PTHR13817:SF173">
    <property type="entry name" value="FRAZZLED"/>
    <property type="match status" value="1"/>
</dbReference>
<feature type="domain" description="Fibronectin type-III" evidence="5">
    <location>
        <begin position="725"/>
        <end position="820"/>
    </location>
</feature>
<dbReference type="Gene3D" id="2.60.40.10">
    <property type="entry name" value="Immunoglobulins"/>
    <property type="match status" value="8"/>
</dbReference>
<evidence type="ECO:0000256" key="3">
    <source>
        <dbReference type="SAM" id="Phobius"/>
    </source>
</evidence>
<dbReference type="EMBL" id="CADEPI010000061">
    <property type="protein sequence ID" value="CAB3371385.1"/>
    <property type="molecule type" value="Genomic_DNA"/>
</dbReference>
<comment type="caution">
    <text evidence="6">The sequence shown here is derived from an EMBL/GenBank/DDBJ whole genome shotgun (WGS) entry which is preliminary data.</text>
</comment>
<dbReference type="SUPFAM" id="SSF49265">
    <property type="entry name" value="Fibronectin type III"/>
    <property type="match status" value="3"/>
</dbReference>
<dbReference type="InterPro" id="IPR036179">
    <property type="entry name" value="Ig-like_dom_sf"/>
</dbReference>
<dbReference type="SMART" id="SM00408">
    <property type="entry name" value="IGc2"/>
    <property type="match status" value="3"/>
</dbReference>
<dbReference type="InterPro" id="IPR013106">
    <property type="entry name" value="Ig_V-set"/>
</dbReference>
<feature type="domain" description="Ig-like" evidence="4">
    <location>
        <begin position="14"/>
        <end position="130"/>
    </location>
</feature>
<evidence type="ECO:0000256" key="1">
    <source>
        <dbReference type="ARBA" id="ARBA00022737"/>
    </source>
</evidence>
<dbReference type="SMART" id="SM00406">
    <property type="entry name" value="IGv"/>
    <property type="match status" value="2"/>
</dbReference>
<dbReference type="Proteomes" id="UP000494165">
    <property type="component" value="Unassembled WGS sequence"/>
</dbReference>
<feature type="domain" description="Ig-like" evidence="4">
    <location>
        <begin position="1017"/>
        <end position="1115"/>
    </location>
</feature>
<reference evidence="6 7" key="1">
    <citation type="submission" date="2020-04" db="EMBL/GenBank/DDBJ databases">
        <authorList>
            <person name="Alioto T."/>
            <person name="Alioto T."/>
            <person name="Gomez Garrido J."/>
        </authorList>
    </citation>
    <scope>NUCLEOTIDE SEQUENCE [LARGE SCALE GENOMIC DNA]</scope>
</reference>
<dbReference type="PROSITE" id="PS50835">
    <property type="entry name" value="IG_LIKE"/>
    <property type="match status" value="2"/>
</dbReference>
<dbReference type="SMART" id="SM00060">
    <property type="entry name" value="FN3"/>
    <property type="match status" value="5"/>
</dbReference>
<protein>
    <submittedName>
        <fullName evidence="6">Uncharacterized protein</fullName>
    </submittedName>
</protein>
<dbReference type="Pfam" id="PF01682">
    <property type="entry name" value="DB"/>
    <property type="match status" value="4"/>
</dbReference>
<dbReference type="Pfam" id="PF00041">
    <property type="entry name" value="fn3"/>
    <property type="match status" value="5"/>
</dbReference>
<gene>
    <name evidence="6" type="ORF">CLODIP_2_CD04616</name>
</gene>
<dbReference type="CDD" id="cd00063">
    <property type="entry name" value="FN3"/>
    <property type="match status" value="5"/>
</dbReference>
<keyword evidence="3" id="KW-0472">Membrane</keyword>
<dbReference type="InterPro" id="IPR003599">
    <property type="entry name" value="Ig_sub"/>
</dbReference>
<dbReference type="SUPFAM" id="SSF48726">
    <property type="entry name" value="Immunoglobulin"/>
    <property type="match status" value="3"/>
</dbReference>
<evidence type="ECO:0000313" key="6">
    <source>
        <dbReference type="EMBL" id="CAB3371385.1"/>
    </source>
</evidence>
<keyword evidence="3" id="KW-0812">Transmembrane</keyword>
<feature type="region of interest" description="Disordered" evidence="2">
    <location>
        <begin position="1"/>
        <end position="23"/>
    </location>
</feature>
<sequence length="1448" mass="157018">MRSSDRKIQTFCAPKQRSDSSSHQIVTAGEEALITCSVRNSAAETPGQGVIWVKLRQTRGTERDKDRREILTADTARVTGDHRFSAVTDQQGTHSVLVIRDVQPSDAGLYACEVSKEQGQFRSFHVLNVSEVAPSEREKDGSYVTPAPTQDMSRHNFTSCCDAAGVPKNCLGFCSLGNIVKGNTGEDVQNCNEHHAQIFNCMADGRDHTACCAKEGVIDLCIDVCRGDYTPSTDKIKTHYSCDAYTERALACIAKGVEILPSVPRFVRVEPLSEHTLQVSWRFPQHNSDSVTQYEISVQHVTAFNPPASSTESDIADLSALATPASTQGPFALKIKVPGTYNSSLVSSLSAFSMYEVAVTAFNRHGKSLPSPAIRTLTLVPGQKKHRTTTVDPAPALPETLKCCEEEHKIPLKCARSLCGPGVESTQALDELYSCAKYTKPALTCLNGGEDHSACCRARGMDLVCADLCRGAIENTTLNYTHMRCISYVDVYKSCMLQGYALLPSEPLDIQVSNVKHDLAILTWSEPEVFPASGKYFVVHYREVNESAPPGVDQRYFYNSFETNGSPFLILKLAPDTKYEAYVEPVNVYGFGEPSQRVVFTTLTQSKEEQIDKEESYNVYNVSECCKSAGLSALCQPLCSYNLSINDLHVLSVVCATSFHTLLRCGAGGRNHEPCCQRRGVPPKCLSLCLGVVDNTVTETAKACQQYTGNILQCFEDGVGTLPGAVRELHLVQMTNHSVSLIWEPPADHDGPEPTGYEVHYFAENDTDARTQVQNVTSTNATIEALTPGNVYVFYVLSTNQHGTSMPSAVIRINITAKEITDGGVAGVSSQPRGLAIGGRGANFLTLTWQPPLFSHPADLIKYSVHYREVLPGELQAPWMITETTVTSTTMANLKPNTQYEAEVIAINAKGPSISSERLTVWTDPAMPAIVEAPKVQPGAVVEGGSITVLCIAMGTPAPDVSLYVSGMLVHTGKETRHLVVTLSNITRHMRQLSCYADNGFGTPMQASKNIVVSYPPTLSASSAPTLALKGGTGVMECKVEAQPEPQTVFWRDANGRVPVVQGGRFEVTVKVLKGVPDTKVMTLTIKGTQAEDEGDYFCHAENLLGSATQPVTLKIRPTDSLPINASNCCDTRNVNPACLDACSAGAFLDLDSVLDQPECVDDLPKIVKCAADGSDHRTCCIQRGLPQSCLNWCRGETIDIPTTTSASTPNNQKYCLLVYGQHIMSCFQQGQDRLPGPPHSLKANLIGGNFAVISWAAPTRNPDLALMYRVYWREMGSRLAMKNDSAGTEYRLHGLKPSTTYECMVKAGNQYGTSMLSRPVRFKTNTDDYITTSSSLAGSRLAGIAWPVGVAVCTALIGVIAVIVVMAAAWLVRNKKVPSNAGGRVAFENPGYLRELHMDNINLAVGDGQNNWRQENLHVATVSGGDEGLLSSELQQRTAAAAVAARD</sequence>
<evidence type="ECO:0000256" key="2">
    <source>
        <dbReference type="SAM" id="MobiDB-lite"/>
    </source>
</evidence>